<keyword evidence="7" id="KW-0539">Nucleus</keyword>
<keyword evidence="4" id="KW-0540">Nuclease</keyword>
<name>A0AAV2MY29_9HYME</name>
<evidence type="ECO:0000313" key="10">
    <source>
        <dbReference type="Proteomes" id="UP001497644"/>
    </source>
</evidence>
<feature type="domain" description="DDE Tnp4" evidence="8">
    <location>
        <begin position="200"/>
        <end position="365"/>
    </location>
</feature>
<gene>
    <name evidence="9" type="ORF">LPLAT_LOCUS6929</name>
</gene>
<comment type="cofactor">
    <cofactor evidence="1">
        <name>a divalent metal cation</name>
        <dbReference type="ChEBI" id="CHEBI:60240"/>
    </cofactor>
</comment>
<comment type="caution">
    <text evidence="9">The sequence shown here is derived from an EMBL/GenBank/DDBJ whole genome shotgun (WGS) entry which is preliminary data.</text>
</comment>
<keyword evidence="10" id="KW-1185">Reference proteome</keyword>
<dbReference type="PANTHER" id="PTHR22930:SF269">
    <property type="entry name" value="NUCLEASE HARBI1-LIKE PROTEIN"/>
    <property type="match status" value="1"/>
</dbReference>
<keyword evidence="5" id="KW-0479">Metal-binding</keyword>
<dbReference type="GO" id="GO:0016787">
    <property type="term" value="F:hydrolase activity"/>
    <property type="evidence" value="ECO:0007669"/>
    <property type="project" value="UniProtKB-KW"/>
</dbReference>
<evidence type="ECO:0000313" key="9">
    <source>
        <dbReference type="EMBL" id="CAL1672254.1"/>
    </source>
</evidence>
<comment type="similarity">
    <text evidence="3">Belongs to the HARBI1 family.</text>
</comment>
<dbReference type="AlphaFoldDB" id="A0AAV2MY29"/>
<evidence type="ECO:0000256" key="1">
    <source>
        <dbReference type="ARBA" id="ARBA00001968"/>
    </source>
</evidence>
<dbReference type="Proteomes" id="UP001497644">
    <property type="component" value="Unassembled WGS sequence"/>
</dbReference>
<dbReference type="InterPro" id="IPR027806">
    <property type="entry name" value="HARBI1_dom"/>
</dbReference>
<evidence type="ECO:0000256" key="4">
    <source>
        <dbReference type="ARBA" id="ARBA00022722"/>
    </source>
</evidence>
<protein>
    <recommendedName>
        <fullName evidence="8">DDE Tnp4 domain-containing protein</fullName>
    </recommendedName>
</protein>
<dbReference type="InterPro" id="IPR045249">
    <property type="entry name" value="HARBI1-like"/>
</dbReference>
<proteinExistence type="inferred from homology"/>
<dbReference type="GO" id="GO:0046872">
    <property type="term" value="F:metal ion binding"/>
    <property type="evidence" value="ECO:0007669"/>
    <property type="project" value="UniProtKB-KW"/>
</dbReference>
<comment type="subcellular location">
    <subcellularLocation>
        <location evidence="2">Nucleus</location>
    </subcellularLocation>
</comment>
<dbReference type="Pfam" id="PF13359">
    <property type="entry name" value="DDE_Tnp_4"/>
    <property type="match status" value="1"/>
</dbReference>
<sequence length="441" mass="51424">MKAKTAQLLLTKMIMKWQSTPQLFWQREFERRQLLKAFTIYKIMKKREKQQNQRRFWVRQIFNEERRRLQGASDNLIREMQYIDMEKYIEYLRMDISTFDELLRLIGPKIEKQHVIRSPISALTLEICLRYLASGDNMASISFAFRVGLNTVSKIVSETCEAIWNVLKEKVFPEINEDLCKEKANEFERQWNFPNCIRAIDGRHMTIMAPPHSGSSYYNYKGTHSIVLLAVTDANYCFIAVDIGAEGRRSDGGIFMENEIRRHLINNTLNLPPPRSIVENGPQLPFVLVGDEAFALTSFMMRPYPRANNLNLQKKVFNYRLSRARRIVECAFGIFTARWRIFRRSLSTNIHNAISIVKATVCLHNFLMQKDLAVSTEKRQYMLSPSDYANVCSTSQLHCFDNTEIVNGIQSAVNIRDAFTNFFCTVGAIEEQWEKALQNDF</sequence>
<dbReference type="GO" id="GO:0004518">
    <property type="term" value="F:nuclease activity"/>
    <property type="evidence" value="ECO:0007669"/>
    <property type="project" value="UniProtKB-KW"/>
</dbReference>
<evidence type="ECO:0000259" key="8">
    <source>
        <dbReference type="Pfam" id="PF13359"/>
    </source>
</evidence>
<reference evidence="9" key="1">
    <citation type="submission" date="2024-04" db="EMBL/GenBank/DDBJ databases">
        <authorList>
            <consortium name="Molecular Ecology Group"/>
        </authorList>
    </citation>
    <scope>NUCLEOTIDE SEQUENCE</scope>
</reference>
<keyword evidence="6" id="KW-0378">Hydrolase</keyword>
<organism evidence="9 10">
    <name type="scientific">Lasius platythorax</name>
    <dbReference type="NCBI Taxonomy" id="488582"/>
    <lineage>
        <taxon>Eukaryota</taxon>
        <taxon>Metazoa</taxon>
        <taxon>Ecdysozoa</taxon>
        <taxon>Arthropoda</taxon>
        <taxon>Hexapoda</taxon>
        <taxon>Insecta</taxon>
        <taxon>Pterygota</taxon>
        <taxon>Neoptera</taxon>
        <taxon>Endopterygota</taxon>
        <taxon>Hymenoptera</taxon>
        <taxon>Apocrita</taxon>
        <taxon>Aculeata</taxon>
        <taxon>Formicoidea</taxon>
        <taxon>Formicidae</taxon>
        <taxon>Formicinae</taxon>
        <taxon>Lasius</taxon>
        <taxon>Lasius</taxon>
    </lineage>
</organism>
<dbReference type="EMBL" id="CAXIPU020000468">
    <property type="protein sequence ID" value="CAL1672254.1"/>
    <property type="molecule type" value="Genomic_DNA"/>
</dbReference>
<accession>A0AAV2MY29</accession>
<evidence type="ECO:0000256" key="5">
    <source>
        <dbReference type="ARBA" id="ARBA00022723"/>
    </source>
</evidence>
<evidence type="ECO:0000256" key="2">
    <source>
        <dbReference type="ARBA" id="ARBA00004123"/>
    </source>
</evidence>
<dbReference type="PANTHER" id="PTHR22930">
    <property type="match status" value="1"/>
</dbReference>
<evidence type="ECO:0000256" key="3">
    <source>
        <dbReference type="ARBA" id="ARBA00006958"/>
    </source>
</evidence>
<evidence type="ECO:0000256" key="7">
    <source>
        <dbReference type="ARBA" id="ARBA00023242"/>
    </source>
</evidence>
<dbReference type="GO" id="GO:0005634">
    <property type="term" value="C:nucleus"/>
    <property type="evidence" value="ECO:0007669"/>
    <property type="project" value="UniProtKB-SubCell"/>
</dbReference>
<evidence type="ECO:0000256" key="6">
    <source>
        <dbReference type="ARBA" id="ARBA00022801"/>
    </source>
</evidence>